<evidence type="ECO:0000313" key="2">
    <source>
        <dbReference type="EMBL" id="KAK7827820.1"/>
    </source>
</evidence>
<gene>
    <name evidence="2" type="ORF">U0070_019644</name>
</gene>
<organism evidence="2 3">
    <name type="scientific">Myodes glareolus</name>
    <name type="common">Bank vole</name>
    <name type="synonym">Clethrionomys glareolus</name>
    <dbReference type="NCBI Taxonomy" id="447135"/>
    <lineage>
        <taxon>Eukaryota</taxon>
        <taxon>Metazoa</taxon>
        <taxon>Chordata</taxon>
        <taxon>Craniata</taxon>
        <taxon>Vertebrata</taxon>
        <taxon>Euteleostomi</taxon>
        <taxon>Mammalia</taxon>
        <taxon>Eutheria</taxon>
        <taxon>Euarchontoglires</taxon>
        <taxon>Glires</taxon>
        <taxon>Rodentia</taxon>
        <taxon>Myomorpha</taxon>
        <taxon>Muroidea</taxon>
        <taxon>Cricetidae</taxon>
        <taxon>Arvicolinae</taxon>
        <taxon>Myodes</taxon>
    </lineage>
</organism>
<proteinExistence type="predicted"/>
<accession>A0AAW0JM19</accession>
<comment type="caution">
    <text evidence="2">The sequence shown here is derived from an EMBL/GenBank/DDBJ whole genome shotgun (WGS) entry which is preliminary data.</text>
</comment>
<keyword evidence="1" id="KW-0472">Membrane</keyword>
<evidence type="ECO:0000256" key="1">
    <source>
        <dbReference type="SAM" id="Phobius"/>
    </source>
</evidence>
<sequence length="378" mass="42324">MEEHQGGRWVIHAEVAEGKEEHMKNISSAEGKDEAPDGYHLAKLEQLLGRKKKASPDTSVSTMKPPLLPSVVFLCMLLLLTALGGRKKPYSQKELLLEECWGRPKANNCAKKCSRTFKCIYRNHTCCWTYCGNICVENGYPVPFTVNLLLTPLPQTPGGPFRHSRDPWRLDLWNEVGENADLLSTSSLCLALGTRVGRAVITRSPDSVVEEQGRQWCLFSVPPGLLPTLPSFCVRFRRIPPWASDDSNSRARQQWMKICLPVDAKSAMRLRILLLTVPIYGFVVFLHVLGNLKDRYDVRSLFLESPTVLTVAPIPLWTQAQLQGDNTKNHLACRDTTTPGADMAIVSPQHLNDDCLKTWSHKRQGWPSLSSLPGMATI</sequence>
<dbReference type="Proteomes" id="UP001488838">
    <property type="component" value="Unassembled WGS sequence"/>
</dbReference>
<keyword evidence="3" id="KW-1185">Reference proteome</keyword>
<evidence type="ECO:0000313" key="3">
    <source>
        <dbReference type="Proteomes" id="UP001488838"/>
    </source>
</evidence>
<feature type="transmembrane region" description="Helical" evidence="1">
    <location>
        <begin position="272"/>
        <end position="290"/>
    </location>
</feature>
<keyword evidence="1" id="KW-1133">Transmembrane helix</keyword>
<evidence type="ECO:0008006" key="4">
    <source>
        <dbReference type="Google" id="ProtNLM"/>
    </source>
</evidence>
<keyword evidence="1" id="KW-0812">Transmembrane</keyword>
<name>A0AAW0JM19_MYOGA</name>
<protein>
    <recommendedName>
        <fullName evidence="4">Protein WFDC11</fullName>
    </recommendedName>
</protein>
<reference evidence="2 3" key="1">
    <citation type="journal article" date="2023" name="bioRxiv">
        <title>Conserved and derived expression patterns and positive selection on dental genes reveal complex evolutionary context of ever-growing rodent molars.</title>
        <authorList>
            <person name="Calamari Z.T."/>
            <person name="Song A."/>
            <person name="Cohen E."/>
            <person name="Akter M."/>
            <person name="Roy R.D."/>
            <person name="Hallikas O."/>
            <person name="Christensen M.M."/>
            <person name="Li P."/>
            <person name="Marangoni P."/>
            <person name="Jernvall J."/>
            <person name="Klein O.D."/>
        </authorList>
    </citation>
    <scope>NUCLEOTIDE SEQUENCE [LARGE SCALE GENOMIC DNA]</scope>
    <source>
        <strain evidence="2">V071</strain>
    </source>
</reference>
<dbReference type="AlphaFoldDB" id="A0AAW0JM19"/>
<dbReference type="EMBL" id="JBBHLL010000029">
    <property type="protein sequence ID" value="KAK7827820.1"/>
    <property type="molecule type" value="Genomic_DNA"/>
</dbReference>